<organism evidence="3 4">
    <name type="scientific">Bionectria ochroleuca</name>
    <name type="common">Gliocladium roseum</name>
    <dbReference type="NCBI Taxonomy" id="29856"/>
    <lineage>
        <taxon>Eukaryota</taxon>
        <taxon>Fungi</taxon>
        <taxon>Dikarya</taxon>
        <taxon>Ascomycota</taxon>
        <taxon>Pezizomycotina</taxon>
        <taxon>Sordariomycetes</taxon>
        <taxon>Hypocreomycetidae</taxon>
        <taxon>Hypocreales</taxon>
        <taxon>Bionectriaceae</taxon>
        <taxon>Clonostachys</taxon>
    </lineage>
</organism>
<keyword evidence="4" id="KW-1185">Reference proteome</keyword>
<keyword evidence="2" id="KW-0812">Transmembrane</keyword>
<keyword evidence="2" id="KW-0472">Membrane</keyword>
<dbReference type="Pfam" id="PF11807">
    <property type="entry name" value="UstYa"/>
    <property type="match status" value="1"/>
</dbReference>
<gene>
    <name evidence="3" type="ORF">CLO192961_LOCUS407952</name>
</gene>
<keyword evidence="2" id="KW-1133">Transmembrane helix</keyword>
<evidence type="ECO:0008006" key="5">
    <source>
        <dbReference type="Google" id="ProtNLM"/>
    </source>
</evidence>
<dbReference type="Proteomes" id="UP000766486">
    <property type="component" value="Unassembled WGS sequence"/>
</dbReference>
<evidence type="ECO:0000256" key="1">
    <source>
        <dbReference type="ARBA" id="ARBA00035112"/>
    </source>
</evidence>
<dbReference type="PANTHER" id="PTHR33365">
    <property type="entry name" value="YALI0B05434P"/>
    <property type="match status" value="1"/>
</dbReference>
<dbReference type="EMBL" id="CABFNS010000908">
    <property type="protein sequence ID" value="VUC35226.1"/>
    <property type="molecule type" value="Genomic_DNA"/>
</dbReference>
<comment type="similarity">
    <text evidence="1">Belongs to the ustYa family.</text>
</comment>
<evidence type="ECO:0000313" key="3">
    <source>
        <dbReference type="EMBL" id="VUC35226.1"/>
    </source>
</evidence>
<evidence type="ECO:0000313" key="4">
    <source>
        <dbReference type="Proteomes" id="UP000766486"/>
    </source>
</evidence>
<dbReference type="PANTHER" id="PTHR33365:SF12">
    <property type="entry name" value="TAT PATHWAY SIGNAL SEQUENCE"/>
    <property type="match status" value="1"/>
</dbReference>
<comment type="caution">
    <text evidence="3">The sequence shown here is derived from an EMBL/GenBank/DDBJ whole genome shotgun (WGS) entry which is preliminary data.</text>
</comment>
<dbReference type="InterPro" id="IPR021765">
    <property type="entry name" value="UstYa-like"/>
</dbReference>
<name>A0ABY6UWN5_BIOOC</name>
<accession>A0ABY6UWN5</accession>
<feature type="transmembrane region" description="Helical" evidence="2">
    <location>
        <begin position="57"/>
        <end position="80"/>
    </location>
</feature>
<evidence type="ECO:0000256" key="2">
    <source>
        <dbReference type="SAM" id="Phobius"/>
    </source>
</evidence>
<reference evidence="3 4" key="1">
    <citation type="submission" date="2019-06" db="EMBL/GenBank/DDBJ databases">
        <authorList>
            <person name="Broberg M."/>
        </authorList>
    </citation>
    <scope>NUCLEOTIDE SEQUENCE [LARGE SCALE GENOMIC DNA]</scope>
</reference>
<protein>
    <recommendedName>
        <fullName evidence="5">Tat pathway signal sequence</fullName>
    </recommendedName>
</protein>
<sequence length="286" mass="33477">MAKHIEPTTLEFSQPHWESAIPPSESNVDDREQAQLLNEESLKGPRRKSLWRRFRSWFLHGAFMALYLILLPSAMSLWPWHRQNCVSKFNSYSPINEGIKEEYVDTWFKGSLWYQSPYKGPPTPKVNKAWKDLMKYGVISVTAEDIQRIGHNTTAVQFPDEVGGGYLAVAMGTHHIHCLYFIWKDHHIDSFPQSKINKEGVPEMYERHYEHCVDYLRQAIMCNFDSGIIPYYWVRKHNQPTPDGNTFHKCVNWDHLQGWLKDRAVEMPGDFEWHQPPDAVPLPDNP</sequence>
<proteinExistence type="inferred from homology"/>